<comment type="similarity">
    <text evidence="3">Belongs to the KhpA RNA-binding protein family.</text>
</comment>
<comment type="subcellular location">
    <subcellularLocation>
        <location evidence="3">Cytoplasm</location>
    </subcellularLocation>
</comment>
<keyword evidence="3" id="KW-0133">Cell shape</keyword>
<protein>
    <recommendedName>
        <fullName evidence="3">RNA-binding protein KhpA</fullName>
    </recommendedName>
    <alternativeName>
        <fullName evidence="3">KH-domain protein A</fullName>
    </alternativeName>
</protein>
<keyword evidence="2 3" id="KW-0694">RNA-binding</keyword>
<gene>
    <name evidence="3" type="primary">khpA</name>
    <name evidence="4" type="ORF">DCM90_01605</name>
</gene>
<evidence type="ECO:0000256" key="3">
    <source>
        <dbReference type="HAMAP-Rule" id="MF_00088"/>
    </source>
</evidence>
<evidence type="ECO:0000313" key="5">
    <source>
        <dbReference type="Proteomes" id="UP000245080"/>
    </source>
</evidence>
<dbReference type="GO" id="GO:0009252">
    <property type="term" value="P:peptidoglycan biosynthetic process"/>
    <property type="evidence" value="ECO:0007669"/>
    <property type="project" value="UniProtKB-UniRule"/>
</dbReference>
<dbReference type="InterPro" id="IPR020627">
    <property type="entry name" value="KhpA"/>
</dbReference>
<dbReference type="AlphaFoldDB" id="A0A2V1N4S5"/>
<dbReference type="GO" id="GO:0008360">
    <property type="term" value="P:regulation of cell shape"/>
    <property type="evidence" value="ECO:0007669"/>
    <property type="project" value="UniProtKB-KW"/>
</dbReference>
<sequence>MIDFKALIKAIVEPLVSHPEAIDIDQTETDRFYEYHLTVDPADVGRVIGKQGHVAQAIRTVVYSSRVDGNKRVRLIINDGPAKTLE</sequence>
<reference evidence="4 5" key="1">
    <citation type="journal article" date="2018" name="Int. J. Syst. Evol. Microbiol.">
        <title>Lactobacillus bambusae sp. nov., isolated from a traditional fermented Ma-bamboo shoots of Taiwan.</title>
        <authorList>
            <person name="Wang L.-T."/>
        </authorList>
    </citation>
    <scope>NUCLEOTIDE SEQUENCE [LARGE SCALE GENOMIC DNA]</scope>
    <source>
        <strain evidence="4 5">BS-W1</strain>
    </source>
</reference>
<dbReference type="CDD" id="cd22533">
    <property type="entry name" value="KH-II_YlqC-like"/>
    <property type="match status" value="1"/>
</dbReference>
<comment type="function">
    <text evidence="3">A probable RNA chaperone. Forms a complex with KhpB which binds to cellular RNA and controls its expression. Plays a role in peptidoglycan (PG) homeostasis and cell length regulation.</text>
</comment>
<proteinExistence type="inferred from homology"/>
<dbReference type="GO" id="GO:0071555">
    <property type="term" value="P:cell wall organization"/>
    <property type="evidence" value="ECO:0007669"/>
    <property type="project" value="UniProtKB-KW"/>
</dbReference>
<evidence type="ECO:0000256" key="2">
    <source>
        <dbReference type="ARBA" id="ARBA00022884"/>
    </source>
</evidence>
<comment type="subunit">
    <text evidence="3">Forms a complex with KhpB.</text>
</comment>
<dbReference type="Pfam" id="PF13083">
    <property type="entry name" value="KH_KhpA-B"/>
    <property type="match status" value="1"/>
</dbReference>
<dbReference type="Gene3D" id="3.30.300.20">
    <property type="match status" value="1"/>
</dbReference>
<keyword evidence="1 3" id="KW-0963">Cytoplasm</keyword>
<dbReference type="OrthoDB" id="9812389at2"/>
<keyword evidence="5" id="KW-1185">Reference proteome</keyword>
<dbReference type="GO" id="GO:0005737">
    <property type="term" value="C:cytoplasm"/>
    <property type="evidence" value="ECO:0007669"/>
    <property type="project" value="UniProtKB-SubCell"/>
</dbReference>
<dbReference type="HAMAP" id="MF_00088">
    <property type="entry name" value="KhpA"/>
    <property type="match status" value="1"/>
</dbReference>
<name>A0A2V1N4S5_9LACO</name>
<dbReference type="EMBL" id="QCXQ01000001">
    <property type="protein sequence ID" value="PWG00896.1"/>
    <property type="molecule type" value="Genomic_DNA"/>
</dbReference>
<keyword evidence="3" id="KW-0143">Chaperone</keyword>
<dbReference type="RefSeq" id="WP_109249609.1">
    <property type="nucleotide sequence ID" value="NZ_QCXQ01000001.1"/>
</dbReference>
<dbReference type="InterPro" id="IPR015946">
    <property type="entry name" value="KH_dom-like_a/b"/>
</dbReference>
<dbReference type="PANTHER" id="PTHR34654:SF1">
    <property type="entry name" value="RNA-BINDING PROTEIN KHPA"/>
    <property type="match status" value="1"/>
</dbReference>
<comment type="caution">
    <text evidence="4">The sequence shown here is derived from an EMBL/GenBank/DDBJ whole genome shotgun (WGS) entry which is preliminary data.</text>
</comment>
<keyword evidence="3" id="KW-0961">Cell wall biogenesis/degradation</keyword>
<dbReference type="Proteomes" id="UP000245080">
    <property type="component" value="Unassembled WGS sequence"/>
</dbReference>
<dbReference type="GO" id="GO:0003723">
    <property type="term" value="F:RNA binding"/>
    <property type="evidence" value="ECO:0007669"/>
    <property type="project" value="UniProtKB-UniRule"/>
</dbReference>
<evidence type="ECO:0000256" key="1">
    <source>
        <dbReference type="ARBA" id="ARBA00022490"/>
    </source>
</evidence>
<accession>A0A2V1N4S5</accession>
<organism evidence="4 5">
    <name type="scientific">Levilactobacillus bambusae</name>
    <dbReference type="NCBI Taxonomy" id="2024736"/>
    <lineage>
        <taxon>Bacteria</taxon>
        <taxon>Bacillati</taxon>
        <taxon>Bacillota</taxon>
        <taxon>Bacilli</taxon>
        <taxon>Lactobacillales</taxon>
        <taxon>Lactobacillaceae</taxon>
        <taxon>Levilactobacillus</taxon>
    </lineage>
</organism>
<dbReference type="PANTHER" id="PTHR34654">
    <property type="entry name" value="UPF0109 PROTEIN SCO5592"/>
    <property type="match status" value="1"/>
</dbReference>
<evidence type="ECO:0000313" key="4">
    <source>
        <dbReference type="EMBL" id="PWG00896.1"/>
    </source>
</evidence>